<dbReference type="SUPFAM" id="SSF56235">
    <property type="entry name" value="N-terminal nucleophile aminohydrolases (Ntn hydrolases)"/>
    <property type="match status" value="1"/>
</dbReference>
<dbReference type="Gene3D" id="1.10.439.10">
    <property type="entry name" value="Penicillin Amidohydrolase, domain 1"/>
    <property type="match status" value="1"/>
</dbReference>
<dbReference type="Pfam" id="PF01804">
    <property type="entry name" value="Penicil_amidase"/>
    <property type="match status" value="1"/>
</dbReference>
<dbReference type="Gene3D" id="2.30.120.10">
    <property type="match status" value="1"/>
</dbReference>
<gene>
    <name evidence="4" type="ORF">GCM10011609_76390</name>
</gene>
<comment type="caution">
    <text evidence="4">The sequence shown here is derived from an EMBL/GenBank/DDBJ whole genome shotgun (WGS) entry which is preliminary data.</text>
</comment>
<keyword evidence="3" id="KW-0865">Zymogen</keyword>
<comment type="similarity">
    <text evidence="1">Belongs to the peptidase S45 family.</text>
</comment>
<dbReference type="CDD" id="cd03747">
    <property type="entry name" value="Ntn_PGA_like"/>
    <property type="match status" value="1"/>
</dbReference>
<dbReference type="InterPro" id="IPR043147">
    <property type="entry name" value="Penicillin_amidase_A-knob"/>
</dbReference>
<reference evidence="5" key="1">
    <citation type="journal article" date="2019" name="Int. J. Syst. Evol. Microbiol.">
        <title>The Global Catalogue of Microorganisms (GCM) 10K type strain sequencing project: providing services to taxonomists for standard genome sequencing and annotation.</title>
        <authorList>
            <consortium name="The Broad Institute Genomics Platform"/>
            <consortium name="The Broad Institute Genome Sequencing Center for Infectious Disease"/>
            <person name="Wu L."/>
            <person name="Ma J."/>
        </authorList>
    </citation>
    <scope>NUCLEOTIDE SEQUENCE [LARGE SCALE GENOMIC DNA]</scope>
    <source>
        <strain evidence="5">CGMCC 4.7319</strain>
    </source>
</reference>
<dbReference type="Proteomes" id="UP000597656">
    <property type="component" value="Unassembled WGS sequence"/>
</dbReference>
<sequence length="723" mass="80544">MTRNRRTRGTIHSDELVKLHRDRSGVMHVQAVDEIGIYRGLGIAHAHDRGLQMLFMRIIGRGRAAEVLDSSLVETDRFVRRMNWHGGLTTTRDRLSPRARALAAAYAGGVNHAFRKSVPWEMRLLRNRPEPWRIEDSILLSRMSGYLTLAQSQGELERWIVELVQGGLPAELLEALFPGRLGGLDLELLRKVHLTERVVPEQVSTLAAGARMMASNNWAVSGANTASGRALLANDPHLDISQLPALWYEVMVQAPDRYAVGATMPGVIGLLIGRTPDLAWGATYSFADATDSWIEEVRDLKVRRGDDWLPLRARIEAIAKKGGDVEEVTFWETDDHGVLEGDPTQDGYYLSTRWSGADSGARSTEAIVEMWQARTVAEGMAHLGAIETSFNWVLADRDGHIGYQMSGLLPIRREGWSGLVPVPGWDPANDWRGFHSPAVLPRSLDPSQGFLVTANNDLNDLGTAQVINAAMGTYRANRIAELLTGRNDLDSETMKRIQLDVHSKQAELLLEVLKPLLPDTPDGEAIRGWDCRYDAESCGAEAFERFYDELLRTVFGPALGHAAVDFLAAETGLFTDFYSSFDTVVMAERSPWFGGRTREELFAEVAERALSGAPRPWGEVRKVMQRHVLFGGKIPRWLGFDRGPLTLVGSRATPHQGQIYRSAERLVTFAPSYRFVVDFAEVGLESSLAGGASDRRFSRWYYSEAKAWRAGRYKKLRPTVLAD</sequence>
<dbReference type="Gene3D" id="3.60.20.10">
    <property type="entry name" value="Glutamine Phosphoribosylpyrophosphate, subunit 1, domain 1"/>
    <property type="match status" value="1"/>
</dbReference>
<organism evidence="4 5">
    <name type="scientific">Lentzea pudingi</name>
    <dbReference type="NCBI Taxonomy" id="1789439"/>
    <lineage>
        <taxon>Bacteria</taxon>
        <taxon>Bacillati</taxon>
        <taxon>Actinomycetota</taxon>
        <taxon>Actinomycetes</taxon>
        <taxon>Pseudonocardiales</taxon>
        <taxon>Pseudonocardiaceae</taxon>
        <taxon>Lentzea</taxon>
    </lineage>
</organism>
<protein>
    <submittedName>
        <fullName evidence="4">Penicillin acylase</fullName>
    </submittedName>
</protein>
<dbReference type="InterPro" id="IPR014395">
    <property type="entry name" value="Pen/GL7ACA/AHL_acylase"/>
</dbReference>
<evidence type="ECO:0000256" key="1">
    <source>
        <dbReference type="ARBA" id="ARBA00006586"/>
    </source>
</evidence>
<evidence type="ECO:0000256" key="3">
    <source>
        <dbReference type="ARBA" id="ARBA00023145"/>
    </source>
</evidence>
<evidence type="ECO:0000313" key="5">
    <source>
        <dbReference type="Proteomes" id="UP000597656"/>
    </source>
</evidence>
<dbReference type="PANTHER" id="PTHR34218">
    <property type="entry name" value="PEPTIDASE S45 PENICILLIN AMIDASE"/>
    <property type="match status" value="1"/>
</dbReference>
<proteinExistence type="inferred from homology"/>
<name>A0ABQ2ISJ0_9PSEU</name>
<dbReference type="InterPro" id="IPR002692">
    <property type="entry name" value="S45"/>
</dbReference>
<dbReference type="InterPro" id="IPR023343">
    <property type="entry name" value="Penicillin_amidase_dom1"/>
</dbReference>
<dbReference type="PIRSF" id="PIRSF001227">
    <property type="entry name" value="Pen_acylase"/>
    <property type="match status" value="1"/>
</dbReference>
<keyword evidence="2" id="KW-0378">Hydrolase</keyword>
<keyword evidence="5" id="KW-1185">Reference proteome</keyword>
<dbReference type="InterPro" id="IPR029055">
    <property type="entry name" value="Ntn_hydrolases_N"/>
</dbReference>
<dbReference type="InterPro" id="IPR043146">
    <property type="entry name" value="Penicillin_amidase_N_B-knob"/>
</dbReference>
<accession>A0ABQ2ISJ0</accession>
<dbReference type="PANTHER" id="PTHR34218:SF4">
    <property type="entry name" value="ACYL-HOMOSERINE LACTONE ACYLASE QUIP"/>
    <property type="match status" value="1"/>
</dbReference>
<dbReference type="Gene3D" id="1.10.1400.10">
    <property type="match status" value="1"/>
</dbReference>
<evidence type="ECO:0000256" key="2">
    <source>
        <dbReference type="ARBA" id="ARBA00022801"/>
    </source>
</evidence>
<evidence type="ECO:0000313" key="4">
    <source>
        <dbReference type="EMBL" id="GGN23502.1"/>
    </source>
</evidence>
<dbReference type="EMBL" id="BMNC01000019">
    <property type="protein sequence ID" value="GGN23502.1"/>
    <property type="molecule type" value="Genomic_DNA"/>
</dbReference>